<evidence type="ECO:0000256" key="5">
    <source>
        <dbReference type="ARBA" id="ARBA00022692"/>
    </source>
</evidence>
<dbReference type="KEGG" id="rue:DT065_00535"/>
<evidence type="ECO:0000256" key="1">
    <source>
        <dbReference type="ARBA" id="ARBA00004651"/>
    </source>
</evidence>
<sequence length="158" mass="18278">MAFQILLNIAIAIFWMALQNEYTSVNFVIGYLVGIVVVFFLRRSLPQTFYMQRVWAIIKLIFLFIKELVVANIDMIRVIVSPRLNVTPGIVALRTSLKTDWEVTVLSMCITLTPGTMTMDYSEDGRTLYIHCIHVENTQEVIDDVRNNFERAIREVTK</sequence>
<dbReference type="GO" id="GO:0005886">
    <property type="term" value="C:plasma membrane"/>
    <property type="evidence" value="ECO:0007669"/>
    <property type="project" value="UniProtKB-SubCell"/>
</dbReference>
<dbReference type="PIRSF" id="PIRSF019239">
    <property type="entry name" value="MrpE"/>
    <property type="match status" value="1"/>
</dbReference>
<comment type="subcellular location">
    <subcellularLocation>
        <location evidence="1">Cell membrane</location>
        <topology evidence="1">Multi-pass membrane protein</topology>
    </subcellularLocation>
</comment>
<name>A0A345BUL7_9BACI</name>
<keyword evidence="3" id="KW-0813">Transport</keyword>
<dbReference type="GO" id="GO:0015297">
    <property type="term" value="F:antiporter activity"/>
    <property type="evidence" value="ECO:0007669"/>
    <property type="project" value="UniProtKB-KW"/>
</dbReference>
<dbReference type="InterPro" id="IPR002758">
    <property type="entry name" value="Cation_antiport_E"/>
</dbReference>
<dbReference type="Pfam" id="PF01899">
    <property type="entry name" value="MNHE"/>
    <property type="match status" value="1"/>
</dbReference>
<evidence type="ECO:0000256" key="4">
    <source>
        <dbReference type="ARBA" id="ARBA00022475"/>
    </source>
</evidence>
<dbReference type="EMBL" id="CP031092">
    <property type="protein sequence ID" value="AXF54648.1"/>
    <property type="molecule type" value="Genomic_DNA"/>
</dbReference>
<proteinExistence type="inferred from homology"/>
<gene>
    <name evidence="9" type="ORF">DT065_00535</name>
</gene>
<keyword evidence="3" id="KW-0050">Antiport</keyword>
<evidence type="ECO:0000256" key="2">
    <source>
        <dbReference type="ARBA" id="ARBA00006228"/>
    </source>
</evidence>
<feature type="transmembrane region" description="Helical" evidence="8">
    <location>
        <begin position="54"/>
        <end position="73"/>
    </location>
</feature>
<dbReference type="PANTHER" id="PTHR34584:SF1">
    <property type="entry name" value="NA(+)_H(+) ANTIPORTER SUBUNIT E1"/>
    <property type="match status" value="1"/>
</dbReference>
<reference evidence="9 10" key="1">
    <citation type="journal article" date="2018" name="J. Microbiol.">
        <title>Salicibibacter kimchii gen. nov., sp. nov., a moderately halophilic and alkalitolerant bacterium in the family Bacillaceae, isolated from kimchi.</title>
        <authorList>
            <person name="Jang J.Y."/>
            <person name="Oh Y.J."/>
            <person name="Lim S.K."/>
            <person name="Park H.K."/>
            <person name="Lee C."/>
            <person name="Kim J.Y."/>
            <person name="Lee M.A."/>
            <person name="Choi H.J."/>
        </authorList>
    </citation>
    <scope>NUCLEOTIDE SEQUENCE [LARGE SCALE GENOMIC DNA]</scope>
    <source>
        <strain evidence="9 10">NKC1-1</strain>
    </source>
</reference>
<comment type="similarity">
    <text evidence="2">Belongs to the CPA3 antiporters (TC 2.A.63) subunit E family.</text>
</comment>
<keyword evidence="10" id="KW-1185">Reference proteome</keyword>
<organism evidence="9 10">
    <name type="scientific">Salicibibacter kimchii</name>
    <dbReference type="NCBI Taxonomy" id="2099786"/>
    <lineage>
        <taxon>Bacteria</taxon>
        <taxon>Bacillati</taxon>
        <taxon>Bacillota</taxon>
        <taxon>Bacilli</taxon>
        <taxon>Bacillales</taxon>
        <taxon>Bacillaceae</taxon>
        <taxon>Salicibibacter</taxon>
    </lineage>
</organism>
<keyword evidence="5 8" id="KW-0812">Transmembrane</keyword>
<evidence type="ECO:0000313" key="10">
    <source>
        <dbReference type="Proteomes" id="UP000252100"/>
    </source>
</evidence>
<evidence type="ECO:0000256" key="7">
    <source>
        <dbReference type="ARBA" id="ARBA00023136"/>
    </source>
</evidence>
<keyword evidence="4" id="KW-1003">Cell membrane</keyword>
<keyword evidence="6 8" id="KW-1133">Transmembrane helix</keyword>
<keyword evidence="7 8" id="KW-0472">Membrane</keyword>
<evidence type="ECO:0000256" key="8">
    <source>
        <dbReference type="SAM" id="Phobius"/>
    </source>
</evidence>
<protein>
    <submittedName>
        <fullName evidence="9">Na+/H+ antiporter subunit E</fullName>
    </submittedName>
</protein>
<dbReference type="Proteomes" id="UP000252100">
    <property type="component" value="Chromosome"/>
</dbReference>
<evidence type="ECO:0000256" key="6">
    <source>
        <dbReference type="ARBA" id="ARBA00022989"/>
    </source>
</evidence>
<evidence type="ECO:0000256" key="3">
    <source>
        <dbReference type="ARBA" id="ARBA00022449"/>
    </source>
</evidence>
<evidence type="ECO:0000313" key="9">
    <source>
        <dbReference type="EMBL" id="AXF54648.1"/>
    </source>
</evidence>
<dbReference type="RefSeq" id="WP_114369916.1">
    <property type="nucleotide sequence ID" value="NZ_CP031092.1"/>
</dbReference>
<dbReference type="PANTHER" id="PTHR34584">
    <property type="entry name" value="NA(+)/H(+) ANTIPORTER SUBUNIT E1"/>
    <property type="match status" value="1"/>
</dbReference>
<dbReference type="AlphaFoldDB" id="A0A345BUL7"/>
<dbReference type="GO" id="GO:0008324">
    <property type="term" value="F:monoatomic cation transmembrane transporter activity"/>
    <property type="evidence" value="ECO:0007669"/>
    <property type="project" value="InterPro"/>
</dbReference>
<feature type="transmembrane region" description="Helical" evidence="8">
    <location>
        <begin position="24"/>
        <end position="42"/>
    </location>
</feature>
<accession>A0A345BUL7</accession>
<dbReference type="OrthoDB" id="9800498at2"/>
<dbReference type="NCBIfam" id="NF009292">
    <property type="entry name" value="PRK12651.1-3"/>
    <property type="match status" value="1"/>
</dbReference>